<sequence>MHVFPAAIPSAEAPRVDVVEVRVARKVAPLFGLGADLEPFRRTWVCDYTQLSLAEIGRGAPFPDRATRARWDAEPPPGATPADGGAGWAWSGRAVWSGAGTLPGALSNATLNRYGPDTKAAVVLSAANRLLRGPSAAVAAAARWLAETGCDAEVRLAVWAGLVLEVYRAQPALVVAAVQARQVQRSLSARWGGQVDPAGVTAAGAPCEIGPPSGRGDQDETAARWRPTDFDLVDATLPALRLADDSPIGPGLVTSDAVDDMASAWCHRLLGIGRPGRGVLWLIEEPGGARRVQAMVRVGAVVAPFVAATLGGTVAADRAGPPPLPVLPEPAVLAAIPRLHQRAHLLAAHVAASYVRYRDEWLLAWPQLRARTAQLVADAVGRCANVLDADDPVPVQLTAYAAYLRVWDGPRTSPGQHASDAAGLSAVAALVASQQQVAGAWRAGRLDPGAATYLLELGVVALDDAARHGDDGAVSAWASIGRWWPVILQARGLGQQLASIETVSDAQAFHLHHYAAWLATGRRCADLQRALMVQERVAQVRAAVARGEPAGFAAKSAAARAGHELAAEIATDLALATSARQRTVRLHAVHTAARYARAVLADPSMRGLLLQAGSQPAAARAATAVARALSVAVAHGVALDADELAEALALIDAVLAARDGDPAMVALCGWRSDLVAPDTGYGVTPARQRERVTDPVITDPACELSRGRGGSARGQR</sequence>
<evidence type="ECO:0000313" key="3">
    <source>
        <dbReference type="Proteomes" id="UP001058271"/>
    </source>
</evidence>
<accession>A0ABY5ZBF1</accession>
<reference evidence="2" key="1">
    <citation type="submission" date="2021-04" db="EMBL/GenBank/DDBJ databases">
        <title>Biosynthetic gene clusters of Dactylosporangioum roseum.</title>
        <authorList>
            <person name="Hartkoorn R.C."/>
            <person name="Beaudoing E."/>
            <person name="Hot D."/>
            <person name="Moureu S."/>
        </authorList>
    </citation>
    <scope>NUCLEOTIDE SEQUENCE</scope>
    <source>
        <strain evidence="2">NRRL B-16295</strain>
    </source>
</reference>
<name>A0ABY5ZBF1_9ACTN</name>
<dbReference type="RefSeq" id="WP_260728853.1">
    <property type="nucleotide sequence ID" value="NZ_BAAABS010000089.1"/>
</dbReference>
<gene>
    <name evidence="2" type="ORF">Drose_15100</name>
</gene>
<keyword evidence="3" id="KW-1185">Reference proteome</keyword>
<organism evidence="2 3">
    <name type="scientific">Dactylosporangium roseum</name>
    <dbReference type="NCBI Taxonomy" id="47989"/>
    <lineage>
        <taxon>Bacteria</taxon>
        <taxon>Bacillati</taxon>
        <taxon>Actinomycetota</taxon>
        <taxon>Actinomycetes</taxon>
        <taxon>Micromonosporales</taxon>
        <taxon>Micromonosporaceae</taxon>
        <taxon>Dactylosporangium</taxon>
    </lineage>
</organism>
<proteinExistence type="predicted"/>
<protein>
    <submittedName>
        <fullName evidence="2">Uncharacterized protein</fullName>
    </submittedName>
</protein>
<feature type="compositionally biased region" description="Gly residues" evidence="1">
    <location>
        <begin position="707"/>
        <end position="716"/>
    </location>
</feature>
<evidence type="ECO:0000313" key="2">
    <source>
        <dbReference type="EMBL" id="UWZ39443.1"/>
    </source>
</evidence>
<feature type="region of interest" description="Disordered" evidence="1">
    <location>
        <begin position="685"/>
        <end position="716"/>
    </location>
</feature>
<dbReference type="EMBL" id="CP073721">
    <property type="protein sequence ID" value="UWZ39443.1"/>
    <property type="molecule type" value="Genomic_DNA"/>
</dbReference>
<dbReference type="Proteomes" id="UP001058271">
    <property type="component" value="Chromosome"/>
</dbReference>
<evidence type="ECO:0000256" key="1">
    <source>
        <dbReference type="SAM" id="MobiDB-lite"/>
    </source>
</evidence>